<accession>A0AA36NM76</accession>
<organism evidence="1 2">
    <name type="scientific">Effrenium voratum</name>
    <dbReference type="NCBI Taxonomy" id="2562239"/>
    <lineage>
        <taxon>Eukaryota</taxon>
        <taxon>Sar</taxon>
        <taxon>Alveolata</taxon>
        <taxon>Dinophyceae</taxon>
        <taxon>Suessiales</taxon>
        <taxon>Symbiodiniaceae</taxon>
        <taxon>Effrenium</taxon>
    </lineage>
</organism>
<keyword evidence="2" id="KW-1185">Reference proteome</keyword>
<dbReference type="Proteomes" id="UP001178507">
    <property type="component" value="Unassembled WGS sequence"/>
</dbReference>
<protein>
    <submittedName>
        <fullName evidence="1">Uncharacterized protein</fullName>
    </submittedName>
</protein>
<reference evidence="1" key="1">
    <citation type="submission" date="2023-08" db="EMBL/GenBank/DDBJ databases">
        <authorList>
            <person name="Chen Y."/>
            <person name="Shah S."/>
            <person name="Dougan E. K."/>
            <person name="Thang M."/>
            <person name="Chan C."/>
        </authorList>
    </citation>
    <scope>NUCLEOTIDE SEQUENCE</scope>
</reference>
<evidence type="ECO:0000313" key="1">
    <source>
        <dbReference type="EMBL" id="CAJ1408803.1"/>
    </source>
</evidence>
<sequence>MAEPGQEELSGREAHEIWRTLRSADGKPSFAEAVQRQRLLAELLTRSSLEAIAESRRDERASSNWLPNTVRAELRIALSELKASDCLQMALQSPIVIRDYTTADMLEVMDQEGLDDPRLLLAEAGRGGKQLWHWLSEKAEEEESFDFFHQSLLDLGLAALQRRVQRCEEHLLSWGHSGVQEGLRNQMNHAAEALTWCRARLDAAHAKRAPRVGFGQEGWKESMKETAFSRKQAKPLAARGRSKGPMAKHRALLRRLEHLQQSPKDPELRIPKVLQQERSPMRRFDTWADKSGDEMHGFNARSLEVKKQMRATASRRRTAEQQAEMARVTPCSAPNFTRTRLVYSGVCPIVVVTRRGLRPEGRPQSAMR</sequence>
<proteinExistence type="predicted"/>
<name>A0AA36NM76_9DINO</name>
<dbReference type="AlphaFoldDB" id="A0AA36NM76"/>
<gene>
    <name evidence="1" type="ORF">EVOR1521_LOCUS30056</name>
</gene>
<comment type="caution">
    <text evidence="1">The sequence shown here is derived from an EMBL/GenBank/DDBJ whole genome shotgun (WGS) entry which is preliminary data.</text>
</comment>
<dbReference type="EMBL" id="CAUJNA010003733">
    <property type="protein sequence ID" value="CAJ1408803.1"/>
    <property type="molecule type" value="Genomic_DNA"/>
</dbReference>
<evidence type="ECO:0000313" key="2">
    <source>
        <dbReference type="Proteomes" id="UP001178507"/>
    </source>
</evidence>